<keyword evidence="2 4" id="KW-0472">Membrane</keyword>
<organism evidence="5 6">
    <name type="scientific">Mycobacterium simulans</name>
    <dbReference type="NCBI Taxonomy" id="627089"/>
    <lineage>
        <taxon>Bacteria</taxon>
        <taxon>Bacillati</taxon>
        <taxon>Actinomycetota</taxon>
        <taxon>Actinomycetes</taxon>
        <taxon>Mycobacteriales</taxon>
        <taxon>Mycobacteriaceae</taxon>
        <taxon>Mycobacterium</taxon>
    </lineage>
</organism>
<feature type="region of interest" description="Disordered" evidence="3">
    <location>
        <begin position="1"/>
        <end position="43"/>
    </location>
</feature>
<dbReference type="Proteomes" id="UP000554965">
    <property type="component" value="Unassembled WGS sequence"/>
</dbReference>
<dbReference type="PANTHER" id="PTHR37042">
    <property type="entry name" value="OUTER MEMBRANE PROTEIN RV1973"/>
    <property type="match status" value="1"/>
</dbReference>
<dbReference type="PANTHER" id="PTHR37042:SF4">
    <property type="entry name" value="OUTER MEMBRANE PROTEIN RV1973"/>
    <property type="match status" value="1"/>
</dbReference>
<comment type="caution">
    <text evidence="5">The sequence shown here is derived from an EMBL/GenBank/DDBJ whole genome shotgun (WGS) entry which is preliminary data.</text>
</comment>
<evidence type="ECO:0000256" key="1">
    <source>
        <dbReference type="ARBA" id="ARBA00004370"/>
    </source>
</evidence>
<sequence>MNDMISSGEGASAARGPADDGDSVETPPAQNGESVATVTDDDGAGRAARLKTRWLGAVAAAVVLAVAGLGFGGWVLFQEHQRNEAAEEALAAARNYIVKLTNVDSDAVDAKSGDILDGSTGEFKDSYGKSRQQLRQMLVDNQVHTRGSIVEAAVKSATPNKVVVLMFVDESISNRNSPRSQIDHSRIKLTMVKRDGRWVARKVQLV</sequence>
<evidence type="ECO:0000256" key="2">
    <source>
        <dbReference type="ARBA" id="ARBA00023136"/>
    </source>
</evidence>
<keyword evidence="6" id="KW-1185">Reference proteome</keyword>
<dbReference type="EMBL" id="OCTY01000002">
    <property type="protein sequence ID" value="SOJ56185.1"/>
    <property type="molecule type" value="Genomic_DNA"/>
</dbReference>
<dbReference type="AlphaFoldDB" id="A0A7Z7NAT4"/>
<dbReference type="GO" id="GO:0016020">
    <property type="term" value="C:membrane"/>
    <property type="evidence" value="ECO:0007669"/>
    <property type="project" value="UniProtKB-SubCell"/>
</dbReference>
<comment type="subcellular location">
    <subcellularLocation>
        <location evidence="1">Membrane</location>
    </subcellularLocation>
</comment>
<evidence type="ECO:0000256" key="4">
    <source>
        <dbReference type="SAM" id="Phobius"/>
    </source>
</evidence>
<evidence type="ECO:0000256" key="3">
    <source>
        <dbReference type="SAM" id="MobiDB-lite"/>
    </source>
</evidence>
<keyword evidence="4" id="KW-0812">Transmembrane</keyword>
<reference evidence="5 6" key="1">
    <citation type="submission" date="2017-10" db="EMBL/GenBank/DDBJ databases">
        <authorList>
            <consortium name="Urmite Genomes"/>
        </authorList>
    </citation>
    <scope>NUCLEOTIDE SEQUENCE [LARGE SCALE GENOMIC DNA]</scope>
    <source>
        <strain evidence="5 6">FB-527</strain>
    </source>
</reference>
<proteinExistence type="predicted"/>
<protein>
    <recommendedName>
        <fullName evidence="7">Mce protein</fullName>
    </recommendedName>
</protein>
<evidence type="ECO:0008006" key="7">
    <source>
        <dbReference type="Google" id="ProtNLM"/>
    </source>
</evidence>
<keyword evidence="4" id="KW-1133">Transmembrane helix</keyword>
<name>A0A7Z7NAT4_9MYCO</name>
<feature type="transmembrane region" description="Helical" evidence="4">
    <location>
        <begin position="54"/>
        <end position="77"/>
    </location>
</feature>
<feature type="compositionally biased region" description="Polar residues" evidence="3">
    <location>
        <begin position="28"/>
        <end position="37"/>
    </location>
</feature>
<gene>
    <name evidence="5" type="ORF">MSIMFB_03659</name>
</gene>
<accession>A0A7Z7NAT4</accession>
<evidence type="ECO:0000313" key="5">
    <source>
        <dbReference type="EMBL" id="SOJ56185.1"/>
    </source>
</evidence>
<evidence type="ECO:0000313" key="6">
    <source>
        <dbReference type="Proteomes" id="UP000554965"/>
    </source>
</evidence>